<evidence type="ECO:0000256" key="2">
    <source>
        <dbReference type="ARBA" id="ARBA00022729"/>
    </source>
</evidence>
<name>A0ABM1E419_PRICU</name>
<dbReference type="PANTHER" id="PTHR10517:SF14">
    <property type="entry name" value="FOLATE RECEPTOR 1-RELATED"/>
    <property type="match status" value="1"/>
</dbReference>
<feature type="chain" id="PRO_5045022201" evidence="4">
    <location>
        <begin position="18"/>
        <end position="251"/>
    </location>
</feature>
<evidence type="ECO:0000256" key="1">
    <source>
        <dbReference type="ARBA" id="ARBA00007932"/>
    </source>
</evidence>
<keyword evidence="2 4" id="KW-0732">Signal</keyword>
<dbReference type="RefSeq" id="XP_014666939.1">
    <property type="nucleotide sequence ID" value="XM_014811453.1"/>
</dbReference>
<accession>A0ABM1E419</accession>
<dbReference type="InterPro" id="IPR018143">
    <property type="entry name" value="Folate_rcpt-like"/>
</dbReference>
<protein>
    <submittedName>
        <fullName evidence="7 8">Folate receptor gamma-like</fullName>
    </submittedName>
</protein>
<evidence type="ECO:0000259" key="5">
    <source>
        <dbReference type="Pfam" id="PF03024"/>
    </source>
</evidence>
<comment type="similarity">
    <text evidence="1">Belongs to the folate receptor family.</text>
</comment>
<proteinExistence type="inferred from homology"/>
<organism evidence="6 8">
    <name type="scientific">Priapulus caudatus</name>
    <name type="common">Priapulid worm</name>
    <dbReference type="NCBI Taxonomy" id="37621"/>
    <lineage>
        <taxon>Eukaryota</taxon>
        <taxon>Metazoa</taxon>
        <taxon>Ecdysozoa</taxon>
        <taxon>Scalidophora</taxon>
        <taxon>Priapulida</taxon>
        <taxon>Priapulimorpha</taxon>
        <taxon>Priapulimorphida</taxon>
        <taxon>Priapulidae</taxon>
        <taxon>Priapulus</taxon>
    </lineage>
</organism>
<evidence type="ECO:0000256" key="4">
    <source>
        <dbReference type="SAM" id="SignalP"/>
    </source>
</evidence>
<sequence length="251" mass="28979">MKLFLVATYCLAILASASEGRKYDDPEELLNVCMDGINHKKAPSVEELYGQCKPWASNACCTYNTTKEFQTNPTWYDMDWNHCKIPLSQSCKKHFMQDLCFYECEANLGPWLKNVSMNIRNEKFIDVPLCRSECDNWWNDCMHDWTCLDDWSTGFDWSSGQNECPKGAECRKILELFGDSVTFCEQIWGSSYKVVDDKQPCMKIYFNASEGNPNSEVTEWKVEQMSSTMQTRALLSSTLLITLLAEMLQQQ</sequence>
<dbReference type="Proteomes" id="UP000695022">
    <property type="component" value="Unplaced"/>
</dbReference>
<evidence type="ECO:0000256" key="3">
    <source>
        <dbReference type="ARBA" id="ARBA00023157"/>
    </source>
</evidence>
<dbReference type="GeneID" id="106808649"/>
<dbReference type="PANTHER" id="PTHR10517">
    <property type="entry name" value="FOLATE RECEPTOR"/>
    <property type="match status" value="1"/>
</dbReference>
<gene>
    <name evidence="7 8" type="primary">LOC106808649</name>
</gene>
<evidence type="ECO:0000313" key="8">
    <source>
        <dbReference type="RefSeq" id="XP_014666940.1"/>
    </source>
</evidence>
<feature type="signal peptide" evidence="4">
    <location>
        <begin position="1"/>
        <end position="17"/>
    </location>
</feature>
<evidence type="ECO:0000313" key="7">
    <source>
        <dbReference type="RefSeq" id="XP_014666939.1"/>
    </source>
</evidence>
<dbReference type="RefSeq" id="XP_014666940.1">
    <property type="nucleotide sequence ID" value="XM_014811454.1"/>
</dbReference>
<dbReference type="Pfam" id="PF03024">
    <property type="entry name" value="Folate_rec"/>
    <property type="match status" value="1"/>
</dbReference>
<keyword evidence="3" id="KW-1015">Disulfide bond</keyword>
<reference evidence="7 8" key="1">
    <citation type="submission" date="2025-05" db="UniProtKB">
        <authorList>
            <consortium name="RefSeq"/>
        </authorList>
    </citation>
    <scope>IDENTIFICATION</scope>
</reference>
<dbReference type="InterPro" id="IPR004269">
    <property type="entry name" value="Folate_rcpt"/>
</dbReference>
<keyword evidence="6" id="KW-1185">Reference proteome</keyword>
<feature type="domain" description="Folate receptor-like" evidence="5">
    <location>
        <begin position="32"/>
        <end position="202"/>
    </location>
</feature>
<evidence type="ECO:0000313" key="6">
    <source>
        <dbReference type="Proteomes" id="UP000695022"/>
    </source>
</evidence>